<keyword evidence="1" id="KW-0812">Transmembrane</keyword>
<accession>A0A3Q7FWW4</accession>
<dbReference type="Proteomes" id="UP000004994">
    <property type="component" value="Chromosome 2"/>
</dbReference>
<protein>
    <submittedName>
        <fullName evidence="2">Uncharacterized protein</fullName>
    </submittedName>
</protein>
<proteinExistence type="predicted"/>
<evidence type="ECO:0000313" key="2">
    <source>
        <dbReference type="EnsemblPlants" id="Solyc02g088395.1.1"/>
    </source>
</evidence>
<dbReference type="EnsemblPlants" id="Solyc02g088395.1.1">
    <property type="protein sequence ID" value="Solyc02g088395.1.1"/>
    <property type="gene ID" value="Solyc02g088395.1"/>
</dbReference>
<keyword evidence="3" id="KW-1185">Reference proteome</keyword>
<dbReference type="AlphaFoldDB" id="A0A3Q7FWW4"/>
<organism evidence="2">
    <name type="scientific">Solanum lycopersicum</name>
    <name type="common">Tomato</name>
    <name type="synonym">Lycopersicon esculentum</name>
    <dbReference type="NCBI Taxonomy" id="4081"/>
    <lineage>
        <taxon>Eukaryota</taxon>
        <taxon>Viridiplantae</taxon>
        <taxon>Streptophyta</taxon>
        <taxon>Embryophyta</taxon>
        <taxon>Tracheophyta</taxon>
        <taxon>Spermatophyta</taxon>
        <taxon>Magnoliopsida</taxon>
        <taxon>eudicotyledons</taxon>
        <taxon>Gunneridae</taxon>
        <taxon>Pentapetalae</taxon>
        <taxon>asterids</taxon>
        <taxon>lamiids</taxon>
        <taxon>Solanales</taxon>
        <taxon>Solanaceae</taxon>
        <taxon>Solanoideae</taxon>
        <taxon>Solaneae</taxon>
        <taxon>Solanum</taxon>
        <taxon>Solanum subgen. Lycopersicon</taxon>
    </lineage>
</organism>
<reference evidence="2" key="1">
    <citation type="journal article" date="2012" name="Nature">
        <title>The tomato genome sequence provides insights into fleshy fruit evolution.</title>
        <authorList>
            <consortium name="Tomato Genome Consortium"/>
        </authorList>
    </citation>
    <scope>NUCLEOTIDE SEQUENCE [LARGE SCALE GENOMIC DNA]</scope>
    <source>
        <strain evidence="2">cv. Heinz 1706</strain>
    </source>
</reference>
<feature type="transmembrane region" description="Helical" evidence="1">
    <location>
        <begin position="42"/>
        <end position="60"/>
    </location>
</feature>
<keyword evidence="1" id="KW-0472">Membrane</keyword>
<dbReference type="Gramene" id="Solyc02g088395.1.1">
    <property type="protein sequence ID" value="Solyc02g088395.1.1"/>
    <property type="gene ID" value="Solyc02g088395.1"/>
</dbReference>
<reference evidence="2" key="2">
    <citation type="submission" date="2019-01" db="UniProtKB">
        <authorList>
            <consortium name="EnsemblPlants"/>
        </authorList>
    </citation>
    <scope>IDENTIFICATION</scope>
    <source>
        <strain evidence="2">cv. Heinz 1706</strain>
    </source>
</reference>
<dbReference type="InParanoid" id="A0A3Q7FWW4"/>
<evidence type="ECO:0000256" key="1">
    <source>
        <dbReference type="SAM" id="Phobius"/>
    </source>
</evidence>
<evidence type="ECO:0000313" key="3">
    <source>
        <dbReference type="Proteomes" id="UP000004994"/>
    </source>
</evidence>
<keyword evidence="1" id="KW-1133">Transmembrane helix</keyword>
<name>A0A3Q7FWW4_SOLLC</name>
<sequence length="202" mass="22658">MTCFAQVLRASLLPLLSCGFRIHLISLNKLSAINCSFKLSGYFSAVIFIDNTVIVMFYSTRQMSDFIWKNCEKAAAMTGGFVMYFTSTISKEANALQVLSSFPQTQTSKKFDLHTSLLKLYSDLIDLLVCIYNPEAQTSEDDLLCPGASPSPLHYCPAKYEMKLVNIWNSKLQAQGECTSTRDGKSKEDEPFLSFVHDLNKN</sequence>